<sequence length="978" mass="107559">MFDPSDKPRMFGLPPGADFPAALVRGLLVRFAGKPPEALAQVQLIVNTRRMARRIRDLFDTGPALLLPAIRLVTDMGDHADLATMDPPVSPLRRRLEISQLVAKLLDSQPDLAPRASLYDLSDSLASLLDEMQGEGVGPDAIRQLDVSDQSGHWARAQQFLGIVQHFFDGAGDAPDREARQRRVIESLVAGWRAEPPAHPVIVAGSTGSRGTTRFLMDAVARLPQGAIVVPGFDFDMRPRAWADLNDALLAEDHPQFRFRLLMRDLGLEPDDILPWSDSPAPCPARNALVSLALRPAPVTDQWLSEGPQLRQLDDAMANVTLVEAPSLRAEAMAIAMRLRQAAEDGITAALITPDRMLTRQVTAALDRWNILPDDSAGQPLNLSPPGRFLRHVAALFQRKLTSEALITLLSHPLTHSGADRGLHLRLSRELELHIRQNGPPFPTGPDLLSWADRQKQTEARDWAEWVTACFTDKPMPGEVPLSERLTAHLDLAARIAQGSKGEGSGILWQEKAGREALALVEMLTREAGYGGAMDASDYADLFGAILSGVEVRDRDAPHPHILIWGTLEARVQGADLVILGGLNEGSWPEMPGPDPWLNRKMRHDAGLLLPERRIGLSAHDFQQAIAAQEVWLTRSIRSDDAQTVASRWVNRMVNLLDGLPDQGGPEVLKAMRARGDSWLEKVVQLETPARVPPALRPSPRPPVAARPMQLSVTEIKRLIRDPYAIYARHVLGLRPINSLMQAPDALLRGIVTHDILEAFVKSLTDAPEKLTQDDLMQLTETVLAENVPWPDIRVLWKARIARAADWIVTSEKARRAQALPIAFERKGAAELSGLGFTLTVKADRIDRDATGALHIYDYKTGALPSQDEQKFFDKQLLLEAALATRGAFKDIAPAPVAKAAYIGVGSIRKEQPAPLGDEPPEKVWKELVALISAYLQADQGYTARRAMLKESDTGDYDLLARFGEWDATQDATPEDLS</sequence>
<comment type="caution">
    <text evidence="2">The sequence shown here is derived from an EMBL/GenBank/DDBJ whole genome shotgun (WGS) entry which is preliminary data.</text>
</comment>
<dbReference type="EMBL" id="JBHTKR010000004">
    <property type="protein sequence ID" value="MFD1195156.1"/>
    <property type="molecule type" value="Genomic_DNA"/>
</dbReference>
<dbReference type="RefSeq" id="WP_380791564.1">
    <property type="nucleotide sequence ID" value="NZ_JBHTKR010000004.1"/>
</dbReference>
<dbReference type="Pfam" id="PF12705">
    <property type="entry name" value="PDDEXK_1"/>
    <property type="match status" value="1"/>
</dbReference>
<evidence type="ECO:0000313" key="2">
    <source>
        <dbReference type="EMBL" id="MFD1195156.1"/>
    </source>
</evidence>
<dbReference type="InterPro" id="IPR038726">
    <property type="entry name" value="PDDEXK_AddAB-type"/>
</dbReference>
<accession>A0ABW3TE61</accession>
<proteinExistence type="predicted"/>
<dbReference type="Proteomes" id="UP001597151">
    <property type="component" value="Unassembled WGS sequence"/>
</dbReference>
<protein>
    <submittedName>
        <fullName evidence="2">Double-strand break repair protein AddB</fullName>
    </submittedName>
</protein>
<dbReference type="InterPro" id="IPR011604">
    <property type="entry name" value="PDDEXK-like_dom_sf"/>
</dbReference>
<dbReference type="InterPro" id="IPR027417">
    <property type="entry name" value="P-loop_NTPase"/>
</dbReference>
<feature type="domain" description="PD-(D/E)XK endonuclease-like" evidence="1">
    <location>
        <begin position="710"/>
        <end position="919"/>
    </location>
</feature>
<dbReference type="NCBIfam" id="TIGR02786">
    <property type="entry name" value="addB_alphas"/>
    <property type="match status" value="1"/>
</dbReference>
<dbReference type="SUPFAM" id="SSF52540">
    <property type="entry name" value="P-loop containing nucleoside triphosphate hydrolases"/>
    <property type="match status" value="1"/>
</dbReference>
<reference evidence="3" key="1">
    <citation type="journal article" date="2019" name="Int. J. Syst. Evol. Microbiol.">
        <title>The Global Catalogue of Microorganisms (GCM) 10K type strain sequencing project: providing services to taxonomists for standard genome sequencing and annotation.</title>
        <authorList>
            <consortium name="The Broad Institute Genomics Platform"/>
            <consortium name="The Broad Institute Genome Sequencing Center for Infectious Disease"/>
            <person name="Wu L."/>
            <person name="Ma J."/>
        </authorList>
    </citation>
    <scope>NUCLEOTIDE SEQUENCE [LARGE SCALE GENOMIC DNA]</scope>
    <source>
        <strain evidence="3">CCUG 55328</strain>
    </source>
</reference>
<keyword evidence="3" id="KW-1185">Reference proteome</keyword>
<evidence type="ECO:0000313" key="3">
    <source>
        <dbReference type="Proteomes" id="UP001597151"/>
    </source>
</evidence>
<evidence type="ECO:0000259" key="1">
    <source>
        <dbReference type="Pfam" id="PF12705"/>
    </source>
</evidence>
<name>A0ABW3TE61_9RHOB</name>
<dbReference type="Gene3D" id="3.90.320.10">
    <property type="match status" value="1"/>
</dbReference>
<dbReference type="InterPro" id="IPR014153">
    <property type="entry name" value="Ds_break_AddB"/>
</dbReference>
<organism evidence="2 3">
    <name type="scientific">Seohaeicola saemankumensis</name>
    <dbReference type="NCBI Taxonomy" id="481181"/>
    <lineage>
        <taxon>Bacteria</taxon>
        <taxon>Pseudomonadati</taxon>
        <taxon>Pseudomonadota</taxon>
        <taxon>Alphaproteobacteria</taxon>
        <taxon>Rhodobacterales</taxon>
        <taxon>Roseobacteraceae</taxon>
        <taxon>Seohaeicola</taxon>
    </lineage>
</organism>
<gene>
    <name evidence="2" type="primary">addB</name>
    <name evidence="2" type="ORF">ACFQ3C_10785</name>
</gene>